<feature type="region of interest" description="Disordered" evidence="1">
    <location>
        <begin position="1"/>
        <end position="21"/>
    </location>
</feature>
<dbReference type="EMBL" id="BPLR01012301">
    <property type="protein sequence ID" value="GIY52865.1"/>
    <property type="molecule type" value="Genomic_DNA"/>
</dbReference>
<name>A0AAV4U556_CAEEX</name>
<protein>
    <submittedName>
        <fullName evidence="2">Uncharacterized protein</fullName>
    </submittedName>
</protein>
<accession>A0AAV4U556</accession>
<dbReference type="AlphaFoldDB" id="A0AAV4U556"/>
<evidence type="ECO:0000313" key="2">
    <source>
        <dbReference type="EMBL" id="GIY52865.1"/>
    </source>
</evidence>
<evidence type="ECO:0000313" key="3">
    <source>
        <dbReference type="Proteomes" id="UP001054945"/>
    </source>
</evidence>
<gene>
    <name evidence="2" type="ORF">CEXT_119861</name>
</gene>
<comment type="caution">
    <text evidence="2">The sequence shown here is derived from an EMBL/GenBank/DDBJ whole genome shotgun (WGS) entry which is preliminary data.</text>
</comment>
<keyword evidence="3" id="KW-1185">Reference proteome</keyword>
<reference evidence="2 3" key="1">
    <citation type="submission" date="2021-06" db="EMBL/GenBank/DDBJ databases">
        <title>Caerostris extrusa draft genome.</title>
        <authorList>
            <person name="Kono N."/>
            <person name="Arakawa K."/>
        </authorList>
    </citation>
    <scope>NUCLEOTIDE SEQUENCE [LARGE SCALE GENOMIC DNA]</scope>
</reference>
<proteinExistence type="predicted"/>
<evidence type="ECO:0000256" key="1">
    <source>
        <dbReference type="SAM" id="MobiDB-lite"/>
    </source>
</evidence>
<dbReference type="Proteomes" id="UP001054945">
    <property type="component" value="Unassembled WGS sequence"/>
</dbReference>
<organism evidence="2 3">
    <name type="scientific">Caerostris extrusa</name>
    <name type="common">Bark spider</name>
    <name type="synonym">Caerostris bankana</name>
    <dbReference type="NCBI Taxonomy" id="172846"/>
    <lineage>
        <taxon>Eukaryota</taxon>
        <taxon>Metazoa</taxon>
        <taxon>Ecdysozoa</taxon>
        <taxon>Arthropoda</taxon>
        <taxon>Chelicerata</taxon>
        <taxon>Arachnida</taxon>
        <taxon>Araneae</taxon>
        <taxon>Araneomorphae</taxon>
        <taxon>Entelegynae</taxon>
        <taxon>Araneoidea</taxon>
        <taxon>Araneidae</taxon>
        <taxon>Caerostris</taxon>
    </lineage>
</organism>
<sequence>MIVERFVSQKDKGSRVLTGGEEDDGLQTAVLRRIHMQCLQLLHLLLEDADVVHEGDHPVGGHGTGVQPRGGKQGRHVEGHRALGGIQHEQLAPDKPQQRHLVGHLKVRKERDVPGPLHRTEEQPCGQLADVVDAHNVAGLHALRVPRGRVGFRPQQQRDEAGQVGVTVESVAIGQGYLSGEVVLGGGTRPRCTAVGQRKHLVVVPLWHRGQK</sequence>